<dbReference type="Gramene" id="mRNA:HanXRQr2_Chr12g0537801">
    <property type="protein sequence ID" value="mRNA:HanXRQr2_Chr12g0537801"/>
    <property type="gene ID" value="HanXRQr2_Chr12g0537801"/>
</dbReference>
<dbReference type="EMBL" id="CM007901">
    <property type="protein sequence ID" value="OTG04888.1"/>
    <property type="molecule type" value="Genomic_DNA"/>
</dbReference>
<keyword evidence="3" id="KW-1185">Reference proteome</keyword>
<reference evidence="1 3" key="1">
    <citation type="journal article" date="2017" name="Nature">
        <title>The sunflower genome provides insights into oil metabolism, flowering and Asterid evolution.</title>
        <authorList>
            <person name="Badouin H."/>
            <person name="Gouzy J."/>
            <person name="Grassa C.J."/>
            <person name="Murat F."/>
            <person name="Staton S.E."/>
            <person name="Cottret L."/>
            <person name="Lelandais-Briere C."/>
            <person name="Owens G.L."/>
            <person name="Carrere S."/>
            <person name="Mayjonade B."/>
            <person name="Legrand L."/>
            <person name="Gill N."/>
            <person name="Kane N.C."/>
            <person name="Bowers J.E."/>
            <person name="Hubner S."/>
            <person name="Bellec A."/>
            <person name="Berard A."/>
            <person name="Berges H."/>
            <person name="Blanchet N."/>
            <person name="Boniface M.C."/>
            <person name="Brunel D."/>
            <person name="Catrice O."/>
            <person name="Chaidir N."/>
            <person name="Claudel C."/>
            <person name="Donnadieu C."/>
            <person name="Faraut T."/>
            <person name="Fievet G."/>
            <person name="Helmstetter N."/>
            <person name="King M."/>
            <person name="Knapp S.J."/>
            <person name="Lai Z."/>
            <person name="Le Paslier M.C."/>
            <person name="Lippi Y."/>
            <person name="Lorenzon L."/>
            <person name="Mandel J.R."/>
            <person name="Marage G."/>
            <person name="Marchand G."/>
            <person name="Marquand E."/>
            <person name="Bret-Mestries E."/>
            <person name="Morien E."/>
            <person name="Nambeesan S."/>
            <person name="Nguyen T."/>
            <person name="Pegot-Espagnet P."/>
            <person name="Pouilly N."/>
            <person name="Raftis F."/>
            <person name="Sallet E."/>
            <person name="Schiex T."/>
            <person name="Thomas J."/>
            <person name="Vandecasteele C."/>
            <person name="Vares D."/>
            <person name="Vear F."/>
            <person name="Vautrin S."/>
            <person name="Crespi M."/>
            <person name="Mangin B."/>
            <person name="Burke J.M."/>
            <person name="Salse J."/>
            <person name="Munos S."/>
            <person name="Vincourt P."/>
            <person name="Rieseberg L.H."/>
            <person name="Langlade N.B."/>
        </authorList>
    </citation>
    <scope>NUCLEOTIDE SEQUENCE [LARGE SCALE GENOMIC DNA]</scope>
    <source>
        <strain evidence="3">cv. SF193</strain>
        <tissue evidence="1">Leaves</tissue>
    </source>
</reference>
<evidence type="ECO:0000313" key="1">
    <source>
        <dbReference type="EMBL" id="KAF5777617.1"/>
    </source>
</evidence>
<name>A0A251T1B2_HELAN</name>
<organism evidence="2 3">
    <name type="scientific">Helianthus annuus</name>
    <name type="common">Common sunflower</name>
    <dbReference type="NCBI Taxonomy" id="4232"/>
    <lineage>
        <taxon>Eukaryota</taxon>
        <taxon>Viridiplantae</taxon>
        <taxon>Streptophyta</taxon>
        <taxon>Embryophyta</taxon>
        <taxon>Tracheophyta</taxon>
        <taxon>Spermatophyta</taxon>
        <taxon>Magnoliopsida</taxon>
        <taxon>eudicotyledons</taxon>
        <taxon>Gunneridae</taxon>
        <taxon>Pentapetalae</taxon>
        <taxon>asterids</taxon>
        <taxon>campanulids</taxon>
        <taxon>Asterales</taxon>
        <taxon>Asteraceae</taxon>
        <taxon>Asteroideae</taxon>
        <taxon>Heliantheae alliance</taxon>
        <taxon>Heliantheae</taxon>
        <taxon>Helianthus</taxon>
    </lineage>
</organism>
<evidence type="ECO:0000313" key="3">
    <source>
        <dbReference type="Proteomes" id="UP000215914"/>
    </source>
</evidence>
<dbReference type="AlphaFoldDB" id="A0A251T1B2"/>
<reference evidence="1" key="3">
    <citation type="submission" date="2020-06" db="EMBL/GenBank/DDBJ databases">
        <title>Helianthus annuus Genome sequencing and assembly Release 2.</title>
        <authorList>
            <person name="Gouzy J."/>
            <person name="Langlade N."/>
            <person name="Munos S."/>
        </authorList>
    </citation>
    <scope>NUCLEOTIDE SEQUENCE</scope>
    <source>
        <tissue evidence="1">Leaves</tissue>
    </source>
</reference>
<sequence>MASILNRGGLALALITLIIVGSSFRTISVADARRPYNRVRILASDCNSPRQGEVARYDVATDVEVVDHRDPEQQVIHHL</sequence>
<proteinExistence type="predicted"/>
<dbReference type="InParanoid" id="A0A251T1B2"/>
<accession>A0A251T1B2</accession>
<protein>
    <submittedName>
        <fullName evidence="2">Uncharacterized protein</fullName>
    </submittedName>
</protein>
<dbReference type="EMBL" id="MNCJ02000327">
    <property type="protein sequence ID" value="KAF5777617.1"/>
    <property type="molecule type" value="Genomic_DNA"/>
</dbReference>
<reference evidence="2" key="2">
    <citation type="submission" date="2017-02" db="EMBL/GenBank/DDBJ databases">
        <title>Sunflower complete genome.</title>
        <authorList>
            <person name="Langlade N."/>
            <person name="Munos S."/>
        </authorList>
    </citation>
    <scope>NUCLEOTIDE SEQUENCE [LARGE SCALE GENOMIC DNA]</scope>
    <source>
        <tissue evidence="2">Leaves</tissue>
    </source>
</reference>
<dbReference type="Proteomes" id="UP000215914">
    <property type="component" value="Chromosome 12"/>
</dbReference>
<evidence type="ECO:0000313" key="2">
    <source>
        <dbReference type="EMBL" id="OTG04888.1"/>
    </source>
</evidence>
<gene>
    <name evidence="2" type="ORF">HannXRQ_Chr12g0367411</name>
    <name evidence="1" type="ORF">HanXRQr2_Chr12g0537801</name>
</gene>